<gene>
    <name evidence="2" type="ORF">KI387_005969</name>
</gene>
<comment type="caution">
    <text evidence="2">The sequence shown here is derived from an EMBL/GenBank/DDBJ whole genome shotgun (WGS) entry which is preliminary data.</text>
</comment>
<keyword evidence="3" id="KW-1185">Reference proteome</keyword>
<accession>A0AA38LJA0</accession>
<evidence type="ECO:0000313" key="3">
    <source>
        <dbReference type="Proteomes" id="UP000824469"/>
    </source>
</evidence>
<sequence length="194" mass="21642">EGQNPISLRSGTSRKRLSPHKCAVLKDGDIIELIPGKCPFKYKQALDDTQKQPPSVNPGGANDFLNPSIDVKESTEVEKFFLKRKRQVLDDEVFLKRKRQMLGDEDFVRTSQAIEIEKANAGSRETSSSMNPSNGGHDHGLRDKGALMKNDRTEPIRQLNIPREIQSSTFRLMRVQGLPAWANTGSVTVGDVIK</sequence>
<dbReference type="Proteomes" id="UP000824469">
    <property type="component" value="Unassembled WGS sequence"/>
</dbReference>
<feature type="region of interest" description="Disordered" evidence="1">
    <location>
        <begin position="118"/>
        <end position="145"/>
    </location>
</feature>
<reference evidence="2 3" key="1">
    <citation type="journal article" date="2021" name="Nat. Plants">
        <title>The Taxus genome provides insights into paclitaxel biosynthesis.</title>
        <authorList>
            <person name="Xiong X."/>
            <person name="Gou J."/>
            <person name="Liao Q."/>
            <person name="Li Y."/>
            <person name="Zhou Q."/>
            <person name="Bi G."/>
            <person name="Li C."/>
            <person name="Du R."/>
            <person name="Wang X."/>
            <person name="Sun T."/>
            <person name="Guo L."/>
            <person name="Liang H."/>
            <person name="Lu P."/>
            <person name="Wu Y."/>
            <person name="Zhang Z."/>
            <person name="Ro D.K."/>
            <person name="Shang Y."/>
            <person name="Huang S."/>
            <person name="Yan J."/>
        </authorList>
    </citation>
    <scope>NUCLEOTIDE SEQUENCE [LARGE SCALE GENOMIC DNA]</scope>
    <source>
        <strain evidence="2">Ta-2019</strain>
    </source>
</reference>
<feature type="non-terminal residue" evidence="2">
    <location>
        <position position="194"/>
    </location>
</feature>
<evidence type="ECO:0000256" key="1">
    <source>
        <dbReference type="SAM" id="MobiDB-lite"/>
    </source>
</evidence>
<protein>
    <submittedName>
        <fullName evidence="2">Uncharacterized protein</fullName>
    </submittedName>
</protein>
<evidence type="ECO:0000313" key="2">
    <source>
        <dbReference type="EMBL" id="KAH9325791.1"/>
    </source>
</evidence>
<proteinExistence type="predicted"/>
<organism evidence="2 3">
    <name type="scientific">Taxus chinensis</name>
    <name type="common">Chinese yew</name>
    <name type="synonym">Taxus wallichiana var. chinensis</name>
    <dbReference type="NCBI Taxonomy" id="29808"/>
    <lineage>
        <taxon>Eukaryota</taxon>
        <taxon>Viridiplantae</taxon>
        <taxon>Streptophyta</taxon>
        <taxon>Embryophyta</taxon>
        <taxon>Tracheophyta</taxon>
        <taxon>Spermatophyta</taxon>
        <taxon>Pinopsida</taxon>
        <taxon>Pinidae</taxon>
        <taxon>Conifers II</taxon>
        <taxon>Cupressales</taxon>
        <taxon>Taxaceae</taxon>
        <taxon>Taxus</taxon>
    </lineage>
</organism>
<feature type="compositionally biased region" description="Polar residues" evidence="1">
    <location>
        <begin position="123"/>
        <end position="134"/>
    </location>
</feature>
<dbReference type="EMBL" id="JAHRHJ020000002">
    <property type="protein sequence ID" value="KAH9325791.1"/>
    <property type="molecule type" value="Genomic_DNA"/>
</dbReference>
<feature type="non-terminal residue" evidence="2">
    <location>
        <position position="1"/>
    </location>
</feature>
<dbReference type="AlphaFoldDB" id="A0AA38LJA0"/>
<feature type="region of interest" description="Disordered" evidence="1">
    <location>
        <begin position="48"/>
        <end position="67"/>
    </location>
</feature>
<feature type="compositionally biased region" description="Basic and acidic residues" evidence="1">
    <location>
        <begin position="136"/>
        <end position="145"/>
    </location>
</feature>
<name>A0AA38LJA0_TAXCH</name>